<feature type="domain" description="Peptidase A1" evidence="12">
    <location>
        <begin position="66"/>
        <end position="414"/>
    </location>
</feature>
<dbReference type="InterPro" id="IPR021109">
    <property type="entry name" value="Peptidase_aspartic_dom_sf"/>
</dbReference>
<evidence type="ECO:0000259" key="12">
    <source>
        <dbReference type="PROSITE" id="PS51767"/>
    </source>
</evidence>
<keyword evidence="4" id="KW-0677">Repeat</keyword>
<dbReference type="InterPro" id="IPR001969">
    <property type="entry name" value="Aspartic_peptidase_AS"/>
</dbReference>
<dbReference type="InterPro" id="IPR033121">
    <property type="entry name" value="PEPTIDASE_A1"/>
</dbReference>
<dbReference type="Gramene" id="Zm00001eb408250_T004">
    <property type="protein sequence ID" value="Zm00001eb408250_P004"/>
    <property type="gene ID" value="Zm00001eb408250"/>
</dbReference>
<dbReference type="ExpressionAtlas" id="A0A1D6IU79">
    <property type="expression patterns" value="baseline and differential"/>
</dbReference>
<evidence type="ECO:0000256" key="2">
    <source>
        <dbReference type="ARBA" id="ARBA00022670"/>
    </source>
</evidence>
<dbReference type="OrthoDB" id="2747330at2759"/>
<dbReference type="AlphaFoldDB" id="A0A1D6IU79"/>
<evidence type="ECO:0000313" key="15">
    <source>
        <dbReference type="Proteomes" id="UP000007305"/>
    </source>
</evidence>
<reference evidence="14" key="4">
    <citation type="submission" date="2021-05" db="UniProtKB">
        <authorList>
            <consortium name="EnsemblPlants"/>
        </authorList>
    </citation>
    <scope>IDENTIFICATION</scope>
    <source>
        <strain evidence="14">cv. B73</strain>
    </source>
</reference>
<keyword evidence="2 10" id="KW-0645">Protease</keyword>
<dbReference type="FunFam" id="2.40.70.10:FF:000027">
    <property type="entry name" value="Aspartic proteinase Asp1 isoform A"/>
    <property type="match status" value="1"/>
</dbReference>
<dbReference type="InterPro" id="IPR032861">
    <property type="entry name" value="TAXi_N"/>
</dbReference>
<evidence type="ECO:0000256" key="10">
    <source>
        <dbReference type="RuleBase" id="RU000454"/>
    </source>
</evidence>
<evidence type="ECO:0000256" key="8">
    <source>
        <dbReference type="ARBA" id="ARBA00077656"/>
    </source>
</evidence>
<evidence type="ECO:0000313" key="13">
    <source>
        <dbReference type="EMBL" id="AQK39600.1"/>
    </source>
</evidence>
<evidence type="ECO:0000256" key="9">
    <source>
        <dbReference type="PIRSR" id="PIRSR601461-1"/>
    </source>
</evidence>
<keyword evidence="16" id="KW-1267">Proteomics identification</keyword>
<feature type="signal peptide" evidence="11">
    <location>
        <begin position="1"/>
        <end position="29"/>
    </location>
</feature>
<dbReference type="IntAct" id="A0A1D6IU79">
    <property type="interactions" value="1"/>
</dbReference>
<dbReference type="RefSeq" id="XP_008661408.1">
    <property type="nucleotide sequence ID" value="XM_008663186.4"/>
</dbReference>
<dbReference type="SUPFAM" id="SSF50630">
    <property type="entry name" value="Acid proteases"/>
    <property type="match status" value="1"/>
</dbReference>
<keyword evidence="6 10" id="KW-0378">Hydrolase</keyword>
<evidence type="ECO:0000256" key="4">
    <source>
        <dbReference type="ARBA" id="ARBA00022737"/>
    </source>
</evidence>
<dbReference type="InterPro" id="IPR032799">
    <property type="entry name" value="TAXi_C"/>
</dbReference>
<reference evidence="13" key="2">
    <citation type="submission" date="2015-12" db="EMBL/GenBank/DDBJ databases">
        <title>Update maize B73 reference genome by single molecule sequencing technologies.</title>
        <authorList>
            <consortium name="Maize Genome Sequencing Project"/>
            <person name="Ware D."/>
        </authorList>
    </citation>
    <scope>NUCLEOTIDE SEQUENCE</scope>
    <source>
        <tissue evidence="13">Seedling</tissue>
    </source>
</reference>
<accession>A0A1D6IU79</accession>
<keyword evidence="15" id="KW-1185">Reference proteome</keyword>
<evidence type="ECO:0000313" key="14">
    <source>
        <dbReference type="EnsemblPlants" id="Zm00001eb408250_P004"/>
    </source>
</evidence>
<proteinExistence type="evidence at protein level"/>
<dbReference type="FunFam" id="2.40.70.10:FF:000015">
    <property type="entry name" value="Aspartyl protease family protein"/>
    <property type="match status" value="1"/>
</dbReference>
<dbReference type="EnsemblPlants" id="Zm00001eb408250_T004">
    <property type="protein sequence ID" value="Zm00001eb408250_P004"/>
    <property type="gene ID" value="Zm00001eb408250"/>
</dbReference>
<dbReference type="PROSITE" id="PS00141">
    <property type="entry name" value="ASP_PROTEASE"/>
    <property type="match status" value="2"/>
</dbReference>
<dbReference type="PANTHER" id="PTHR13683:SF800">
    <property type="entry name" value="EUKARYOTIC ASPARTYL PROTEASE FAMILY PROTEIN"/>
    <property type="match status" value="1"/>
</dbReference>
<reference evidence="14" key="3">
    <citation type="submission" date="2019-07" db="EMBL/GenBank/DDBJ databases">
        <authorList>
            <person name="Seetharam A."/>
            <person name="Woodhouse M."/>
            <person name="Cannon E."/>
        </authorList>
    </citation>
    <scope>NUCLEOTIDE SEQUENCE [LARGE SCALE GENOMIC DNA]</scope>
    <source>
        <strain evidence="14">cv. B73</strain>
    </source>
</reference>
<gene>
    <name evidence="14" type="primary">LOC100193320</name>
    <name evidence="13" type="ORF">ZEAMMB73_Zm00001d023579</name>
</gene>
<dbReference type="GO" id="GO:0004190">
    <property type="term" value="F:aspartic-type endopeptidase activity"/>
    <property type="evidence" value="ECO:0007669"/>
    <property type="project" value="UniProtKB-KW"/>
</dbReference>
<evidence type="ECO:0000256" key="1">
    <source>
        <dbReference type="ARBA" id="ARBA00007447"/>
    </source>
</evidence>
<dbReference type="Proteomes" id="UP000007305">
    <property type="component" value="Chromosome 10"/>
</dbReference>
<dbReference type="SMR" id="A0A1D6IU79"/>
<evidence type="ECO:0007829" key="16">
    <source>
        <dbReference type="PeptideAtlas" id="A0A1D6IU79"/>
    </source>
</evidence>
<dbReference type="PANTHER" id="PTHR13683">
    <property type="entry name" value="ASPARTYL PROTEASES"/>
    <property type="match status" value="1"/>
</dbReference>
<dbReference type="Gene3D" id="2.40.70.10">
    <property type="entry name" value="Acid Proteases"/>
    <property type="match status" value="2"/>
</dbReference>
<keyword evidence="5 10" id="KW-0064">Aspartyl protease</keyword>
<dbReference type="Pfam" id="PF14543">
    <property type="entry name" value="TAXi_N"/>
    <property type="match status" value="1"/>
</dbReference>
<dbReference type="EMBL" id="CM000786">
    <property type="protein sequence ID" value="AQK39600.1"/>
    <property type="molecule type" value="Genomic_DNA"/>
</dbReference>
<feature type="chain" id="PRO_5010805449" description="Aspartic proteinase Asp1" evidence="11">
    <location>
        <begin position="30"/>
        <end position="471"/>
    </location>
</feature>
<dbReference type="InterPro" id="IPR001461">
    <property type="entry name" value="Aspartic_peptidase_A1"/>
</dbReference>
<keyword evidence="3 11" id="KW-0732">Signal</keyword>
<dbReference type="FunCoup" id="A0A1D6IU79">
    <property type="interactions" value="21"/>
</dbReference>
<evidence type="ECO:0000256" key="5">
    <source>
        <dbReference type="ARBA" id="ARBA00022750"/>
    </source>
</evidence>
<name>A0A1D6IU79_MAIZE</name>
<sequence length="471" mass="50814">MAPPPAGLVLVALLALVLALALAPAPARGDKPARGGASSSIAAGAETEPSSAVFPLYGDVYPHGLYYVAMNIGNPPKPYFLDVDSGSDLTWLQCDAPCRSCNEVPHPLYRPTKSKLVPCVHRLCASLHNGLTGKHRCDSPHEQCDYVIKYADQGSSTGVLINDSFALRLTNGSVARPSVAFGCGYDQQVRSGDLSSPTDGVLGLGTGSVSLLSQLKQRGVTKNVVGHCLSLRGGGFLFFGDDLVPYQRATWTPMARSAFRNYYSPGSASLYFGDRSLGVRLAKVVFDSGSSFTYFAAKPYQALVTALKDGLSRTLEEEPDTSLPLCWKGQEPFKSVLDVRKEFKSLVLNFASGKKTLMEIPPENYLIVTENGNACLGILNGSEIGLKDLSIIGDITMQDHMVIYDNEKGKIGWIRAPCDRAPNDINTVHGFEEGYCWPQFLPGIIGLPNEDCPAYYRSNKERFAKAQGGGR</sequence>
<evidence type="ECO:0000256" key="7">
    <source>
        <dbReference type="ARBA" id="ARBA00068871"/>
    </source>
</evidence>
<protein>
    <recommendedName>
        <fullName evidence="7">Aspartic proteinase Asp1</fullName>
    </recommendedName>
    <alternativeName>
        <fullName evidence="8">Nucellin-like protein</fullName>
    </alternativeName>
</protein>
<reference evidence="15" key="1">
    <citation type="journal article" date="2009" name="Science">
        <title>The B73 maize genome: complexity, diversity, and dynamics.</title>
        <authorList>
            <person name="Schnable P.S."/>
            <person name="Ware D."/>
            <person name="Fulton R.S."/>
            <person name="Stein J.C."/>
            <person name="Wei F."/>
            <person name="Pasternak S."/>
            <person name="Liang C."/>
            <person name="Zhang J."/>
            <person name="Fulton L."/>
            <person name="Graves T.A."/>
            <person name="Minx P."/>
            <person name="Reily A.D."/>
            <person name="Courtney L."/>
            <person name="Kruchowski S.S."/>
            <person name="Tomlinson C."/>
            <person name="Strong C."/>
            <person name="Delehaunty K."/>
            <person name="Fronick C."/>
            <person name="Courtney B."/>
            <person name="Rock S.M."/>
            <person name="Belter E."/>
            <person name="Du F."/>
            <person name="Kim K."/>
            <person name="Abbott R.M."/>
            <person name="Cotton M."/>
            <person name="Levy A."/>
            <person name="Marchetto P."/>
            <person name="Ochoa K."/>
            <person name="Jackson S.M."/>
            <person name="Gillam B."/>
            <person name="Chen W."/>
            <person name="Yan L."/>
            <person name="Higginbotham J."/>
            <person name="Cardenas M."/>
            <person name="Waligorski J."/>
            <person name="Applebaum E."/>
            <person name="Phelps L."/>
            <person name="Falcone J."/>
            <person name="Kanchi K."/>
            <person name="Thane T."/>
            <person name="Scimone A."/>
            <person name="Thane N."/>
            <person name="Henke J."/>
            <person name="Wang T."/>
            <person name="Ruppert J."/>
            <person name="Shah N."/>
            <person name="Rotter K."/>
            <person name="Hodges J."/>
            <person name="Ingenthron E."/>
            <person name="Cordes M."/>
            <person name="Kohlberg S."/>
            <person name="Sgro J."/>
            <person name="Delgado B."/>
            <person name="Mead K."/>
            <person name="Chinwalla A."/>
            <person name="Leonard S."/>
            <person name="Crouse K."/>
            <person name="Collura K."/>
            <person name="Kudrna D."/>
            <person name="Currie J."/>
            <person name="He R."/>
            <person name="Angelova A."/>
            <person name="Rajasekar S."/>
            <person name="Mueller T."/>
            <person name="Lomeli R."/>
            <person name="Scara G."/>
            <person name="Ko A."/>
            <person name="Delaney K."/>
            <person name="Wissotski M."/>
            <person name="Lopez G."/>
            <person name="Campos D."/>
            <person name="Braidotti M."/>
            <person name="Ashley E."/>
            <person name="Golser W."/>
            <person name="Kim H."/>
            <person name="Lee S."/>
            <person name="Lin J."/>
            <person name="Dujmic Z."/>
            <person name="Kim W."/>
            <person name="Talag J."/>
            <person name="Zuccolo A."/>
            <person name="Fan C."/>
            <person name="Sebastian A."/>
            <person name="Kramer M."/>
            <person name="Spiegel L."/>
            <person name="Nascimento L."/>
            <person name="Zutavern T."/>
            <person name="Miller B."/>
            <person name="Ambroise C."/>
            <person name="Muller S."/>
            <person name="Spooner W."/>
            <person name="Narechania A."/>
            <person name="Ren L."/>
            <person name="Wei S."/>
            <person name="Kumari S."/>
            <person name="Faga B."/>
            <person name="Levy M.J."/>
            <person name="McMahan L."/>
            <person name="Van Buren P."/>
            <person name="Vaughn M.W."/>
            <person name="Ying K."/>
            <person name="Yeh C.-T."/>
            <person name="Emrich S.J."/>
            <person name="Jia Y."/>
            <person name="Kalyanaraman A."/>
            <person name="Hsia A.-P."/>
            <person name="Barbazuk W.B."/>
            <person name="Baucom R.S."/>
            <person name="Brutnell T.P."/>
            <person name="Carpita N.C."/>
            <person name="Chaparro C."/>
            <person name="Chia J.-M."/>
            <person name="Deragon J.-M."/>
            <person name="Estill J.C."/>
            <person name="Fu Y."/>
            <person name="Jeddeloh J.A."/>
            <person name="Han Y."/>
            <person name="Lee H."/>
            <person name="Li P."/>
            <person name="Lisch D.R."/>
            <person name="Liu S."/>
            <person name="Liu Z."/>
            <person name="Nagel D.H."/>
            <person name="McCann M.C."/>
            <person name="SanMiguel P."/>
            <person name="Myers A.M."/>
            <person name="Nettleton D."/>
            <person name="Nguyen J."/>
            <person name="Penning B.W."/>
            <person name="Ponnala L."/>
            <person name="Schneider K.L."/>
            <person name="Schwartz D.C."/>
            <person name="Sharma A."/>
            <person name="Soderlund C."/>
            <person name="Springer N.M."/>
            <person name="Sun Q."/>
            <person name="Wang H."/>
            <person name="Waterman M."/>
            <person name="Westerman R."/>
            <person name="Wolfgruber T.K."/>
            <person name="Yang L."/>
            <person name="Yu Y."/>
            <person name="Zhang L."/>
            <person name="Zhou S."/>
            <person name="Zhu Q."/>
            <person name="Bennetzen J.L."/>
            <person name="Dawe R.K."/>
            <person name="Jiang J."/>
            <person name="Jiang N."/>
            <person name="Presting G.G."/>
            <person name="Wessler S.R."/>
            <person name="Aluru S."/>
            <person name="Martienssen R.A."/>
            <person name="Clifton S.W."/>
            <person name="McCombie W.R."/>
            <person name="Wing R.A."/>
            <person name="Wilson R.K."/>
        </authorList>
    </citation>
    <scope>NUCLEOTIDE SEQUENCE [LARGE SCALE GENOMIC DNA]</scope>
    <source>
        <strain evidence="15">cv. B73</strain>
    </source>
</reference>
<dbReference type="GO" id="GO:0006508">
    <property type="term" value="P:proteolysis"/>
    <property type="evidence" value="ECO:0007669"/>
    <property type="project" value="UniProtKB-KW"/>
</dbReference>
<feature type="active site" evidence="9">
    <location>
        <position position="287"/>
    </location>
</feature>
<dbReference type="GeneID" id="100193320"/>
<evidence type="ECO:0000256" key="11">
    <source>
        <dbReference type="SAM" id="SignalP"/>
    </source>
</evidence>
<evidence type="ECO:0000256" key="6">
    <source>
        <dbReference type="ARBA" id="ARBA00022801"/>
    </source>
</evidence>
<feature type="active site" evidence="9">
    <location>
        <position position="84"/>
    </location>
</feature>
<organism evidence="13">
    <name type="scientific">Zea mays</name>
    <name type="common">Maize</name>
    <dbReference type="NCBI Taxonomy" id="4577"/>
    <lineage>
        <taxon>Eukaryota</taxon>
        <taxon>Viridiplantae</taxon>
        <taxon>Streptophyta</taxon>
        <taxon>Embryophyta</taxon>
        <taxon>Tracheophyta</taxon>
        <taxon>Spermatophyta</taxon>
        <taxon>Magnoliopsida</taxon>
        <taxon>Liliopsida</taxon>
        <taxon>Poales</taxon>
        <taxon>Poaceae</taxon>
        <taxon>PACMAD clade</taxon>
        <taxon>Panicoideae</taxon>
        <taxon>Andropogonodae</taxon>
        <taxon>Andropogoneae</taxon>
        <taxon>Tripsacinae</taxon>
        <taxon>Zea</taxon>
    </lineage>
</organism>
<comment type="similarity">
    <text evidence="1 10">Belongs to the peptidase A1 family.</text>
</comment>
<evidence type="ECO:0000256" key="3">
    <source>
        <dbReference type="ARBA" id="ARBA00022729"/>
    </source>
</evidence>
<dbReference type="PROSITE" id="PS51767">
    <property type="entry name" value="PEPTIDASE_A1"/>
    <property type="match status" value="1"/>
</dbReference>
<dbReference type="PRINTS" id="PR00792">
    <property type="entry name" value="PEPSIN"/>
</dbReference>
<dbReference type="Pfam" id="PF14541">
    <property type="entry name" value="TAXi_C"/>
    <property type="match status" value="1"/>
</dbReference>